<protein>
    <recommendedName>
        <fullName evidence="3">Knr4/Smi1-like domain-containing protein</fullName>
    </recommendedName>
</protein>
<dbReference type="AlphaFoldDB" id="A0A0G3GW24"/>
<proteinExistence type="predicted"/>
<name>A0A0G3GW24_9CORY</name>
<evidence type="ECO:0000313" key="2">
    <source>
        <dbReference type="Proteomes" id="UP000035199"/>
    </source>
</evidence>
<reference evidence="2" key="2">
    <citation type="submission" date="2015-05" db="EMBL/GenBank/DDBJ databases">
        <title>Complete genome sequence of Corynebacterium mustelae DSM 45274, isolated from various tissues of a male ferret with lethal sepsis.</title>
        <authorList>
            <person name="Ruckert C."/>
            <person name="Albersmeier A."/>
            <person name="Winkler A."/>
            <person name="Tauch A."/>
        </authorList>
    </citation>
    <scope>NUCLEOTIDE SEQUENCE [LARGE SCALE GENOMIC DNA]</scope>
    <source>
        <strain evidence="2">DSM 45274</strain>
    </source>
</reference>
<dbReference type="STRING" id="571915.CMUST_05215"/>
<keyword evidence="2" id="KW-1185">Reference proteome</keyword>
<dbReference type="PATRIC" id="fig|571915.4.peg.1104"/>
<dbReference type="Proteomes" id="UP000035199">
    <property type="component" value="Chromosome"/>
</dbReference>
<dbReference type="EMBL" id="CP011542">
    <property type="protein sequence ID" value="AKK05381.1"/>
    <property type="molecule type" value="Genomic_DNA"/>
</dbReference>
<sequence>MDAVTLAGRLSAFLKAGVVTVSEATRKQHHLSALQTALIFLSPTMYSPTPPLLRYGLAYAARCHNGEEMKLPPPATTTNLAVILNRYPLAPPGLLDIYRHVDGTWPPPSTLEPGLPLFRWPTANSANLLPSWAVIDGADFSHPQSRGEKSAGTIAELFDGNLPERFDPRIDPTVLISDWLWFGSDGVATELFIDFHPGPGGVCGQIINPIAGVVYASTFTAFLDICVRHYHELLSVPPS</sequence>
<evidence type="ECO:0008006" key="3">
    <source>
        <dbReference type="Google" id="ProtNLM"/>
    </source>
</evidence>
<accession>A0A0G3GW24</accession>
<evidence type="ECO:0000313" key="1">
    <source>
        <dbReference type="EMBL" id="AKK05381.1"/>
    </source>
</evidence>
<organism evidence="1 2">
    <name type="scientific">Corynebacterium mustelae</name>
    <dbReference type="NCBI Taxonomy" id="571915"/>
    <lineage>
        <taxon>Bacteria</taxon>
        <taxon>Bacillati</taxon>
        <taxon>Actinomycetota</taxon>
        <taxon>Actinomycetes</taxon>
        <taxon>Mycobacteriales</taxon>
        <taxon>Corynebacteriaceae</taxon>
        <taxon>Corynebacterium</taxon>
    </lineage>
</organism>
<dbReference type="KEGG" id="cmv:CMUST_05215"/>
<gene>
    <name evidence="1" type="ORF">CMUST_05215</name>
</gene>
<reference evidence="1 2" key="1">
    <citation type="journal article" date="2015" name="Genome Announc.">
        <title>Complete Genome Sequence of the Type Strain Corynebacterium mustelae DSM 45274, Isolated from Various Tissues of a Male Ferret with Lethal Sepsis.</title>
        <authorList>
            <person name="Ruckert C."/>
            <person name="Eimer J."/>
            <person name="Winkler A."/>
            <person name="Tauch A."/>
        </authorList>
    </citation>
    <scope>NUCLEOTIDE SEQUENCE [LARGE SCALE GENOMIC DNA]</scope>
    <source>
        <strain evidence="1 2">DSM 45274</strain>
    </source>
</reference>